<dbReference type="Gene3D" id="3.30.420.10">
    <property type="entry name" value="Ribonuclease H-like superfamily/Ribonuclease H"/>
    <property type="match status" value="2"/>
</dbReference>
<evidence type="ECO:0000256" key="2">
    <source>
        <dbReference type="ARBA" id="ARBA00012417"/>
    </source>
</evidence>
<dbReference type="GO" id="GO:0003887">
    <property type="term" value="F:DNA-directed DNA polymerase activity"/>
    <property type="evidence" value="ECO:0007669"/>
    <property type="project" value="UniProtKB-KW"/>
</dbReference>
<dbReference type="PANTHER" id="PTHR10322:SF23">
    <property type="entry name" value="DNA POLYMERASE DELTA CATALYTIC SUBUNIT"/>
    <property type="match status" value="1"/>
</dbReference>
<dbReference type="InterPro" id="IPR050240">
    <property type="entry name" value="DNA_pol_type-B"/>
</dbReference>
<dbReference type="Pfam" id="PF03104">
    <property type="entry name" value="DNA_pol_B_exo1"/>
    <property type="match status" value="2"/>
</dbReference>
<dbReference type="EC" id="2.7.7.7" evidence="2"/>
<evidence type="ECO:0000256" key="1">
    <source>
        <dbReference type="ARBA" id="ARBA00005755"/>
    </source>
</evidence>
<feature type="domain" description="DNA-directed DNA polymerase family B exonuclease" evidence="10">
    <location>
        <begin position="156"/>
        <end position="240"/>
    </location>
</feature>
<feature type="domain" description="DNA-directed DNA polymerase family B multifunctional" evidence="9">
    <location>
        <begin position="713"/>
        <end position="1203"/>
    </location>
</feature>
<dbReference type="Gene3D" id="1.10.132.60">
    <property type="entry name" value="DNA polymerase family B, C-terminal domain"/>
    <property type="match status" value="1"/>
</dbReference>
<dbReference type="SUPFAM" id="SSF56672">
    <property type="entry name" value="DNA/RNA polymerases"/>
    <property type="match status" value="1"/>
</dbReference>
<dbReference type="GO" id="GO:0006287">
    <property type="term" value="P:base-excision repair, gap-filling"/>
    <property type="evidence" value="ECO:0007669"/>
    <property type="project" value="TreeGrafter"/>
</dbReference>
<evidence type="ECO:0000256" key="5">
    <source>
        <dbReference type="ARBA" id="ARBA00022932"/>
    </source>
</evidence>
<protein>
    <recommendedName>
        <fullName evidence="2">DNA-directed DNA polymerase</fullName>
        <ecNumber evidence="2">2.7.7.7</ecNumber>
    </recommendedName>
</protein>
<dbReference type="InterPro" id="IPR043502">
    <property type="entry name" value="DNA/RNA_pol_sf"/>
</dbReference>
<evidence type="ECO:0000256" key="4">
    <source>
        <dbReference type="ARBA" id="ARBA00022695"/>
    </source>
</evidence>
<name>A0A6C0F0K5_9ZZZZ</name>
<keyword evidence="4" id="KW-0548">Nucleotidyltransferase</keyword>
<dbReference type="GO" id="GO:0008296">
    <property type="term" value="F:3'-5'-DNA exonuclease activity"/>
    <property type="evidence" value="ECO:0007669"/>
    <property type="project" value="TreeGrafter"/>
</dbReference>
<dbReference type="InterPro" id="IPR012337">
    <property type="entry name" value="RNaseH-like_sf"/>
</dbReference>
<dbReference type="InterPro" id="IPR006134">
    <property type="entry name" value="DNA-dir_DNA_pol_B_multi_dom"/>
</dbReference>
<comment type="catalytic activity">
    <reaction evidence="7">
        <text>DNA(n) + a 2'-deoxyribonucleoside 5'-triphosphate = DNA(n+1) + diphosphate</text>
        <dbReference type="Rhea" id="RHEA:22508"/>
        <dbReference type="Rhea" id="RHEA-COMP:17339"/>
        <dbReference type="Rhea" id="RHEA-COMP:17340"/>
        <dbReference type="ChEBI" id="CHEBI:33019"/>
        <dbReference type="ChEBI" id="CHEBI:61560"/>
        <dbReference type="ChEBI" id="CHEBI:173112"/>
        <dbReference type="EC" id="2.7.7.7"/>
    </reaction>
</comment>
<dbReference type="AlphaFoldDB" id="A0A6C0F0K5"/>
<dbReference type="PRINTS" id="PR00106">
    <property type="entry name" value="DNAPOLB"/>
</dbReference>
<dbReference type="InterPro" id="IPR006133">
    <property type="entry name" value="DNA-dir_DNA_pol_B_exonuc"/>
</dbReference>
<evidence type="ECO:0000256" key="3">
    <source>
        <dbReference type="ARBA" id="ARBA00022679"/>
    </source>
</evidence>
<dbReference type="EMBL" id="MN739011">
    <property type="protein sequence ID" value="QHT34944.1"/>
    <property type="molecule type" value="Genomic_DNA"/>
</dbReference>
<dbReference type="InterPro" id="IPR042087">
    <property type="entry name" value="DNA_pol_B_thumb"/>
</dbReference>
<sequence length="1280" mass="146251">MSSKKPIICSKSFKLIDFCIYNEKTQEKEKDKEKEKKTSFMIQMFGVNETGETCSIVVNDFKPFFYVKVGDDWTDADARALYRDLFKRLGDYYGASLLSCDLVENKKLYGYTGGRLYKFVKIVFDNATVMNKVKRFWYNEHNNMIKFKFKGIHLELYESSIPPLLRYFHINNISPSGWIQIFTKKATVPTELTTTCDYEYLCPASSIKPLPEKETRVPYNICSFDIEASSSHGDFPIPVKTYKRLASNIIDIFQKHSPDVSRAKSLIERIVQTSFGYDRFEDTDLVYPKRTKPTKELVTQMIARLMTTAIKDAEKMKEKNKNLISTMFERDDADDIVDDDEIVDEDGGDSDAEDDDDEPKTYYKKYEKPAKISTKATIVDVLYNTDYTRDQKLKFADDVLTAIFPELEGDKVTFIGSTFMKYGEPAPYMNHCLVLGSCDPVDGIIIDSVKTESELLLKWAELIQTENPDIIIGYNIFGFDYDFMFRRAQENHCEREFLMLSRKKDDLCAKTNPAGEVVGIENAKVVLASGEYDLKYFKTAGRLQIDMYTYFRRDFNLSSYKLDDVAGQYIGDDIKHVAVNGNTTELFSKNLTGLNVSDFIHIEITAFTSDYYDGGRKFRVVDIQKGREHKGVTYNVIVVDGQHGNIDMTKAVRWGMAKDDVTPQDIFRLANGSSADRAIVAKYCIQDCNLPLHLMNKIDVITGYVEMSRICSVPISFLVFRGQGIKLTSYVAKKCRDKNTLMPDLDRNGGNEGYEGAIVLPPKCAMYMDNPVACVDYESLYPSAMISQKYSHDTKVWTKEYDLSGKLIKQTGEIGENGEFKYDNMPGVEYIEVEFDTFAYLRNPERPAAKAVKTKTGKMICRWAQSPDAIMPAILEELLKARADTRKMIKTEKDPFMQNILDKRQLGYKVTANSLYGQCGAKTSTFYEKDIAASTTATGRTMITYAKRMIEEVYGDRHYETEKHGTVHTNAEYVYGDTDSVFFTFNLKDPATGENIRGKKALEVTIEIAQDVAHLCSSFLKLPMKLAYEKTLMPFLLLSKKRYVGMLYETNPDKGKLKYMGLVLKRRDNCDLVKDVYGGVLNILMKENNIQGAMDFLDKSLTDLIAGKVSMDKLAITKALRSDYKNPNQIAHKVLADRVGERDPGNKPKPGDRIKYAFIVTNKPKSLMGERIEIPEYITENKLKLDYAHYITNQLMKPLQQLFGLAVELIWECQRKPSAIKTYKKDMEILERDCGGDHETFMKKKEKYCSAKVKTLLFDKVLNQISNEKTGCQAITKFFH</sequence>
<dbReference type="GO" id="GO:0045004">
    <property type="term" value="P:DNA replication proofreading"/>
    <property type="evidence" value="ECO:0007669"/>
    <property type="project" value="TreeGrafter"/>
</dbReference>
<dbReference type="InterPro" id="IPR006172">
    <property type="entry name" value="DNA-dir_DNA_pol_B"/>
</dbReference>
<reference evidence="11" key="1">
    <citation type="journal article" date="2020" name="Nature">
        <title>Giant virus diversity and host interactions through global metagenomics.</title>
        <authorList>
            <person name="Schulz F."/>
            <person name="Roux S."/>
            <person name="Paez-Espino D."/>
            <person name="Jungbluth S."/>
            <person name="Walsh D.A."/>
            <person name="Denef V.J."/>
            <person name="McMahon K.D."/>
            <person name="Konstantinidis K.T."/>
            <person name="Eloe-Fadrosh E.A."/>
            <person name="Kyrpides N.C."/>
            <person name="Woyke T."/>
        </authorList>
    </citation>
    <scope>NUCLEOTIDE SEQUENCE</scope>
    <source>
        <strain evidence="11">GVMAG-M-3300009180-1</strain>
    </source>
</reference>
<dbReference type="InterPro" id="IPR023211">
    <property type="entry name" value="DNA_pol_palm_dom_sf"/>
</dbReference>
<dbReference type="SMART" id="SM00486">
    <property type="entry name" value="POLBc"/>
    <property type="match status" value="1"/>
</dbReference>
<dbReference type="SUPFAM" id="SSF53098">
    <property type="entry name" value="Ribonuclease H-like"/>
    <property type="match status" value="1"/>
</dbReference>
<feature type="domain" description="DNA-directed DNA polymerase family B exonuclease" evidence="10">
    <location>
        <begin position="403"/>
        <end position="565"/>
    </location>
</feature>
<dbReference type="Gene3D" id="1.10.287.690">
    <property type="entry name" value="Helix hairpin bin"/>
    <property type="match status" value="1"/>
</dbReference>
<dbReference type="GO" id="GO:0006297">
    <property type="term" value="P:nucleotide-excision repair, DNA gap filling"/>
    <property type="evidence" value="ECO:0007669"/>
    <property type="project" value="TreeGrafter"/>
</dbReference>
<keyword evidence="5" id="KW-0239">DNA-directed DNA polymerase</keyword>
<keyword evidence="3" id="KW-0808">Transferase</keyword>
<dbReference type="GO" id="GO:0000166">
    <property type="term" value="F:nucleotide binding"/>
    <property type="evidence" value="ECO:0007669"/>
    <property type="project" value="InterPro"/>
</dbReference>
<dbReference type="GO" id="GO:0003677">
    <property type="term" value="F:DNA binding"/>
    <property type="evidence" value="ECO:0007669"/>
    <property type="project" value="UniProtKB-KW"/>
</dbReference>
<evidence type="ECO:0000259" key="9">
    <source>
        <dbReference type="Pfam" id="PF00136"/>
    </source>
</evidence>
<dbReference type="Gene3D" id="3.30.342.10">
    <property type="entry name" value="DNA Polymerase, chain B, domain 1"/>
    <property type="match status" value="1"/>
</dbReference>
<organism evidence="11">
    <name type="scientific">viral metagenome</name>
    <dbReference type="NCBI Taxonomy" id="1070528"/>
    <lineage>
        <taxon>unclassified sequences</taxon>
        <taxon>metagenomes</taxon>
        <taxon>organismal metagenomes</taxon>
    </lineage>
</organism>
<dbReference type="PANTHER" id="PTHR10322">
    <property type="entry name" value="DNA POLYMERASE CATALYTIC SUBUNIT"/>
    <property type="match status" value="1"/>
</dbReference>
<evidence type="ECO:0000313" key="11">
    <source>
        <dbReference type="EMBL" id="QHT34944.1"/>
    </source>
</evidence>
<evidence type="ECO:0000256" key="6">
    <source>
        <dbReference type="ARBA" id="ARBA00023125"/>
    </source>
</evidence>
<dbReference type="GO" id="GO:0043625">
    <property type="term" value="C:delta DNA polymerase complex"/>
    <property type="evidence" value="ECO:0007669"/>
    <property type="project" value="TreeGrafter"/>
</dbReference>
<feature type="compositionally biased region" description="Acidic residues" evidence="8">
    <location>
        <begin position="340"/>
        <end position="358"/>
    </location>
</feature>
<dbReference type="InterPro" id="IPR036397">
    <property type="entry name" value="RNaseH_sf"/>
</dbReference>
<evidence type="ECO:0000256" key="8">
    <source>
        <dbReference type="SAM" id="MobiDB-lite"/>
    </source>
</evidence>
<accession>A0A6C0F0K5</accession>
<dbReference type="Pfam" id="PF00136">
    <property type="entry name" value="DNA_pol_B"/>
    <property type="match status" value="1"/>
</dbReference>
<dbReference type="Gene3D" id="3.90.1600.10">
    <property type="entry name" value="Palm domain of DNA polymerase"/>
    <property type="match status" value="1"/>
</dbReference>
<comment type="similarity">
    <text evidence="1">Belongs to the DNA polymerase type-B family.</text>
</comment>
<evidence type="ECO:0000259" key="10">
    <source>
        <dbReference type="Pfam" id="PF03104"/>
    </source>
</evidence>
<proteinExistence type="inferred from homology"/>
<keyword evidence="6" id="KW-0238">DNA-binding</keyword>
<evidence type="ECO:0000256" key="7">
    <source>
        <dbReference type="ARBA" id="ARBA00049244"/>
    </source>
</evidence>
<feature type="region of interest" description="Disordered" evidence="8">
    <location>
        <begin position="340"/>
        <end position="360"/>
    </location>
</feature>